<proteinExistence type="predicted"/>
<dbReference type="AlphaFoldDB" id="A0A220MKS8"/>
<evidence type="ECO:0000313" key="3">
    <source>
        <dbReference type="Proteomes" id="UP000197781"/>
    </source>
</evidence>
<dbReference type="RefSeq" id="WP_088909065.1">
    <property type="nucleotide sequence ID" value="NZ_CP018145.1"/>
</dbReference>
<sequence length="60" mass="6961">MAVAYLEEGTFIAFIAFTIFFFVAYKLDQISFVSFIVSLAVTACVHAAFYWVIVKYWPFF</sequence>
<reference evidence="2 3" key="1">
    <citation type="submission" date="2016-11" db="EMBL/GenBank/DDBJ databases">
        <authorList>
            <person name="Jaros S."/>
            <person name="Januszkiewicz K."/>
            <person name="Wedrychowicz H."/>
        </authorList>
    </citation>
    <scope>NUCLEOTIDE SEQUENCE [LARGE SCALE GENOMIC DNA]</scope>
    <source>
        <strain evidence="2 3">NF2</strain>
    </source>
</reference>
<dbReference type="Proteomes" id="UP000197781">
    <property type="component" value="Chromosome"/>
</dbReference>
<protein>
    <submittedName>
        <fullName evidence="2">Uncharacterized protein</fullName>
    </submittedName>
</protein>
<accession>A0A220MKS8</accession>
<feature type="transmembrane region" description="Helical" evidence="1">
    <location>
        <begin position="6"/>
        <end position="25"/>
    </location>
</feature>
<keyword evidence="1" id="KW-0472">Membrane</keyword>
<organism evidence="2 3">
    <name type="scientific">Brevibacillus formosus</name>
    <dbReference type="NCBI Taxonomy" id="54913"/>
    <lineage>
        <taxon>Bacteria</taxon>
        <taxon>Bacillati</taxon>
        <taxon>Bacillota</taxon>
        <taxon>Bacilli</taxon>
        <taxon>Bacillales</taxon>
        <taxon>Paenibacillaceae</taxon>
        <taxon>Brevibacillus</taxon>
    </lineage>
</organism>
<evidence type="ECO:0000313" key="2">
    <source>
        <dbReference type="EMBL" id="ASJ55395.1"/>
    </source>
</evidence>
<keyword evidence="1" id="KW-0812">Transmembrane</keyword>
<dbReference type="EMBL" id="CP018145">
    <property type="protein sequence ID" value="ASJ55395.1"/>
    <property type="molecule type" value="Genomic_DNA"/>
</dbReference>
<gene>
    <name evidence="2" type="ORF">BP422_18695</name>
</gene>
<feature type="transmembrane region" description="Helical" evidence="1">
    <location>
        <begin position="32"/>
        <end position="53"/>
    </location>
</feature>
<name>A0A220MKS8_9BACL</name>
<keyword evidence="1" id="KW-1133">Transmembrane helix</keyword>
<dbReference type="KEGG" id="bfm:BP422_18695"/>
<evidence type="ECO:0000256" key="1">
    <source>
        <dbReference type="SAM" id="Phobius"/>
    </source>
</evidence>